<organism evidence="15 16">
    <name type="scientific">Nocardia ninae NBRC 108245</name>
    <dbReference type="NCBI Taxonomy" id="1210091"/>
    <lineage>
        <taxon>Bacteria</taxon>
        <taxon>Bacillati</taxon>
        <taxon>Actinomycetota</taxon>
        <taxon>Actinomycetes</taxon>
        <taxon>Mycobacteriales</taxon>
        <taxon>Nocardiaceae</taxon>
        <taxon>Nocardia</taxon>
    </lineage>
</organism>
<evidence type="ECO:0000256" key="6">
    <source>
        <dbReference type="ARBA" id="ARBA00022840"/>
    </source>
</evidence>
<evidence type="ECO:0000256" key="4">
    <source>
        <dbReference type="ARBA" id="ARBA00022598"/>
    </source>
</evidence>
<evidence type="ECO:0000256" key="8">
    <source>
        <dbReference type="ARBA" id="ARBA00022984"/>
    </source>
</evidence>
<comment type="caution">
    <text evidence="15">The sequence shown here is derived from an EMBL/GenBank/DDBJ whole genome shotgun (WGS) entry which is preliminary data.</text>
</comment>
<dbReference type="NCBIfam" id="NF002528">
    <property type="entry name" value="PRK01966.1-4"/>
    <property type="match status" value="1"/>
</dbReference>
<dbReference type="GO" id="GO:0008716">
    <property type="term" value="F:D-alanine-D-alanine ligase activity"/>
    <property type="evidence" value="ECO:0007669"/>
    <property type="project" value="UniProtKB-UniRule"/>
</dbReference>
<dbReference type="Gene3D" id="3.40.50.20">
    <property type="match status" value="1"/>
</dbReference>
<name>A0A511MNM8_9NOCA</name>
<comment type="pathway">
    <text evidence="10">Cell wall biogenesis; peptidoglycan biosynthesis.</text>
</comment>
<evidence type="ECO:0000259" key="14">
    <source>
        <dbReference type="PROSITE" id="PS50975"/>
    </source>
</evidence>
<dbReference type="PANTHER" id="PTHR23132">
    <property type="entry name" value="D-ALANINE--D-ALANINE LIGASE"/>
    <property type="match status" value="1"/>
</dbReference>
<feature type="binding site" evidence="12">
    <location>
        <position position="293"/>
    </location>
    <ligand>
        <name>Mg(2+)</name>
        <dbReference type="ChEBI" id="CHEBI:18420"/>
        <label>1</label>
    </ligand>
</feature>
<comment type="catalytic activity">
    <reaction evidence="10">
        <text>2 D-alanine + ATP = D-alanyl-D-alanine + ADP + phosphate + H(+)</text>
        <dbReference type="Rhea" id="RHEA:11224"/>
        <dbReference type="ChEBI" id="CHEBI:15378"/>
        <dbReference type="ChEBI" id="CHEBI:30616"/>
        <dbReference type="ChEBI" id="CHEBI:43474"/>
        <dbReference type="ChEBI" id="CHEBI:57416"/>
        <dbReference type="ChEBI" id="CHEBI:57822"/>
        <dbReference type="ChEBI" id="CHEBI:456216"/>
        <dbReference type="EC" id="6.3.2.4"/>
    </reaction>
</comment>
<evidence type="ECO:0000256" key="2">
    <source>
        <dbReference type="ARBA" id="ARBA00010871"/>
    </source>
</evidence>
<feature type="binding site" evidence="12">
    <location>
        <position position="293"/>
    </location>
    <ligand>
        <name>Mg(2+)</name>
        <dbReference type="ChEBI" id="CHEBI:18420"/>
        <label>2</label>
    </ligand>
</feature>
<evidence type="ECO:0000256" key="11">
    <source>
        <dbReference type="PIRSR" id="PIRSR039102-1"/>
    </source>
</evidence>
<keyword evidence="12" id="KW-0460">Magnesium</keyword>
<dbReference type="GO" id="GO:0005829">
    <property type="term" value="C:cytosol"/>
    <property type="evidence" value="ECO:0007669"/>
    <property type="project" value="TreeGrafter"/>
</dbReference>
<evidence type="ECO:0000256" key="9">
    <source>
        <dbReference type="ARBA" id="ARBA00023316"/>
    </source>
</evidence>
<dbReference type="SUPFAM" id="SSF52440">
    <property type="entry name" value="PreATP-grasp domain"/>
    <property type="match status" value="1"/>
</dbReference>
<dbReference type="OrthoDB" id="9813261at2"/>
<protein>
    <recommendedName>
        <fullName evidence="10">D-alanine--D-alanine ligase</fullName>
        <ecNumber evidence="10">6.3.2.4</ecNumber>
    </recommendedName>
    <alternativeName>
        <fullName evidence="10">D-Ala-D-Ala ligase</fullName>
    </alternativeName>
    <alternativeName>
        <fullName evidence="10">D-alanylalanine synthetase</fullName>
    </alternativeName>
</protein>
<accession>A0A511MNM8</accession>
<proteinExistence type="inferred from homology"/>
<evidence type="ECO:0000256" key="7">
    <source>
        <dbReference type="ARBA" id="ARBA00022960"/>
    </source>
</evidence>
<dbReference type="InterPro" id="IPR011761">
    <property type="entry name" value="ATP-grasp"/>
</dbReference>
<evidence type="ECO:0000256" key="1">
    <source>
        <dbReference type="ARBA" id="ARBA00004496"/>
    </source>
</evidence>
<dbReference type="GO" id="GO:0071555">
    <property type="term" value="P:cell wall organization"/>
    <property type="evidence" value="ECO:0007669"/>
    <property type="project" value="UniProtKB-KW"/>
</dbReference>
<feature type="domain" description="ATP-grasp" evidence="14">
    <location>
        <begin position="133"/>
        <end position="326"/>
    </location>
</feature>
<feature type="binding site" evidence="12">
    <location>
        <position position="280"/>
    </location>
    <ligand>
        <name>Mg(2+)</name>
        <dbReference type="ChEBI" id="CHEBI:18420"/>
        <label>1</label>
    </ligand>
</feature>
<keyword evidence="5 13" id="KW-0547">Nucleotide-binding</keyword>
<comment type="cofactor">
    <cofactor evidence="12">
        <name>Mg(2+)</name>
        <dbReference type="ChEBI" id="CHEBI:18420"/>
    </cofactor>
    <cofactor evidence="12">
        <name>Mn(2+)</name>
        <dbReference type="ChEBI" id="CHEBI:29035"/>
    </cofactor>
    <text evidence="12">Binds 2 magnesium or manganese ions per subunit.</text>
</comment>
<evidence type="ECO:0000256" key="5">
    <source>
        <dbReference type="ARBA" id="ARBA00022741"/>
    </source>
</evidence>
<keyword evidence="3 10" id="KW-0963">Cytoplasm</keyword>
<dbReference type="Pfam" id="PF07478">
    <property type="entry name" value="Dala_Dala_lig_C"/>
    <property type="match status" value="1"/>
</dbReference>
<evidence type="ECO:0000313" key="16">
    <source>
        <dbReference type="Proteomes" id="UP000321424"/>
    </source>
</evidence>
<evidence type="ECO:0000256" key="10">
    <source>
        <dbReference type="HAMAP-Rule" id="MF_00047"/>
    </source>
</evidence>
<dbReference type="SUPFAM" id="SSF56059">
    <property type="entry name" value="Glutathione synthetase ATP-binding domain-like"/>
    <property type="match status" value="1"/>
</dbReference>
<keyword evidence="7 10" id="KW-0133">Cell shape</keyword>
<comment type="subcellular location">
    <subcellularLocation>
        <location evidence="1 10">Cytoplasm</location>
    </subcellularLocation>
</comment>
<feature type="binding site" evidence="12">
    <location>
        <position position="295"/>
    </location>
    <ligand>
        <name>Mg(2+)</name>
        <dbReference type="ChEBI" id="CHEBI:18420"/>
        <label>2</label>
    </ligand>
</feature>
<dbReference type="EC" id="6.3.2.4" evidence="10"/>
<sequence length="332" mass="35416">MRVAVLFGGTNSERDVSIATAGQVFRALRDRGHDVSAFDTTAGKLKPSDEDRLMEATVPVEPPDLSIIPGEDVTMQLLSEPGGLRSVDVVFLALHGGTGENGTIQGLLDLAGVPYTGSGVLASAVAMDKDVSKRLFRLAGVPTPDWYMVGPEAEFDDQLGCPVVVKPNKQGSTVGLTVVKDPALFADAVRVARLHDEEVMVEKFVPGREFVIGVLGGEALAVGEIIPQGSEIFDYRNKYQVDGAVEIFPAQISDAQADEMRSLAVQAHNALKLGNYSRVDFRVDSEGRMWCLEANTLPGMTATSLLPQSAAVVGIGFAELCEKICENALTKL</sequence>
<keyword evidence="4 10" id="KW-0436">Ligase</keyword>
<evidence type="ECO:0000256" key="3">
    <source>
        <dbReference type="ARBA" id="ARBA00022490"/>
    </source>
</evidence>
<keyword evidence="12" id="KW-0479">Metal-binding</keyword>
<dbReference type="Gene3D" id="3.30.1490.20">
    <property type="entry name" value="ATP-grasp fold, A domain"/>
    <property type="match status" value="1"/>
</dbReference>
<keyword evidence="16" id="KW-1185">Reference proteome</keyword>
<dbReference type="AlphaFoldDB" id="A0A511MNM8"/>
<keyword evidence="12" id="KW-0464">Manganese</keyword>
<keyword evidence="8 10" id="KW-0573">Peptidoglycan synthesis</keyword>
<feature type="active site" evidence="11">
    <location>
        <position position="304"/>
    </location>
</feature>
<dbReference type="InterPro" id="IPR013815">
    <property type="entry name" value="ATP_grasp_subdomain_1"/>
</dbReference>
<dbReference type="GO" id="GO:0005524">
    <property type="term" value="F:ATP binding"/>
    <property type="evidence" value="ECO:0007669"/>
    <property type="project" value="UniProtKB-UniRule"/>
</dbReference>
<dbReference type="PROSITE" id="PS50975">
    <property type="entry name" value="ATP_GRASP"/>
    <property type="match status" value="1"/>
</dbReference>
<dbReference type="Pfam" id="PF01820">
    <property type="entry name" value="Dala_Dala_lig_N"/>
    <property type="match status" value="1"/>
</dbReference>
<evidence type="ECO:0000256" key="13">
    <source>
        <dbReference type="PROSITE-ProRule" id="PRU00409"/>
    </source>
</evidence>
<dbReference type="InterPro" id="IPR016185">
    <property type="entry name" value="PreATP-grasp_dom_sf"/>
</dbReference>
<evidence type="ECO:0000256" key="12">
    <source>
        <dbReference type="PIRSR" id="PIRSR039102-3"/>
    </source>
</evidence>
<dbReference type="PIRSF" id="PIRSF039102">
    <property type="entry name" value="Ddl/VanB"/>
    <property type="match status" value="1"/>
</dbReference>
<dbReference type="NCBIfam" id="TIGR01205">
    <property type="entry name" value="D_ala_D_alaTIGR"/>
    <property type="match status" value="1"/>
</dbReference>
<feature type="active site" evidence="11">
    <location>
        <position position="13"/>
    </location>
</feature>
<evidence type="ECO:0000313" key="15">
    <source>
        <dbReference type="EMBL" id="GEM42222.1"/>
    </source>
</evidence>
<dbReference type="InterPro" id="IPR000291">
    <property type="entry name" value="D-Ala_lig_Van_CS"/>
</dbReference>
<dbReference type="PANTHER" id="PTHR23132:SF23">
    <property type="entry name" value="D-ALANINE--D-ALANINE LIGASE B"/>
    <property type="match status" value="1"/>
</dbReference>
<dbReference type="Proteomes" id="UP000321424">
    <property type="component" value="Unassembled WGS sequence"/>
</dbReference>
<dbReference type="HAMAP" id="MF_00047">
    <property type="entry name" value="Dala_Dala_lig"/>
    <property type="match status" value="1"/>
</dbReference>
<comment type="function">
    <text evidence="10">Cell wall formation.</text>
</comment>
<gene>
    <name evidence="15" type="primary">ddlA</name>
    <name evidence="10" type="synonym">ddl</name>
    <name evidence="15" type="ORF">NN4_67410</name>
</gene>
<dbReference type="Gene3D" id="3.30.470.20">
    <property type="entry name" value="ATP-grasp fold, B domain"/>
    <property type="match status" value="1"/>
</dbReference>
<dbReference type="InterPro" id="IPR011127">
    <property type="entry name" value="Dala_Dala_lig_N"/>
</dbReference>
<dbReference type="GO" id="GO:0009252">
    <property type="term" value="P:peptidoglycan biosynthetic process"/>
    <property type="evidence" value="ECO:0007669"/>
    <property type="project" value="UniProtKB-UniRule"/>
</dbReference>
<dbReference type="PROSITE" id="PS00843">
    <property type="entry name" value="DALA_DALA_LIGASE_1"/>
    <property type="match status" value="1"/>
</dbReference>
<dbReference type="InterPro" id="IPR011095">
    <property type="entry name" value="Dala_Dala_lig_C"/>
</dbReference>
<dbReference type="GO" id="GO:0008360">
    <property type="term" value="P:regulation of cell shape"/>
    <property type="evidence" value="ECO:0007669"/>
    <property type="project" value="UniProtKB-KW"/>
</dbReference>
<keyword evidence="6 13" id="KW-0067">ATP-binding</keyword>
<feature type="active site" evidence="11">
    <location>
        <position position="172"/>
    </location>
</feature>
<dbReference type="GO" id="GO:0046872">
    <property type="term" value="F:metal ion binding"/>
    <property type="evidence" value="ECO:0007669"/>
    <property type="project" value="UniProtKB-KW"/>
</dbReference>
<reference evidence="15 16" key="1">
    <citation type="submission" date="2019-07" db="EMBL/GenBank/DDBJ databases">
        <title>Whole genome shotgun sequence of Nocardia ninae NBRC 108245.</title>
        <authorList>
            <person name="Hosoyama A."/>
            <person name="Uohara A."/>
            <person name="Ohji S."/>
            <person name="Ichikawa N."/>
        </authorList>
    </citation>
    <scope>NUCLEOTIDE SEQUENCE [LARGE SCALE GENOMIC DNA]</scope>
    <source>
        <strain evidence="15 16">NBRC 108245</strain>
    </source>
</reference>
<comment type="similarity">
    <text evidence="2 10">Belongs to the D-alanine--D-alanine ligase family.</text>
</comment>
<dbReference type="EMBL" id="BJXA01000065">
    <property type="protein sequence ID" value="GEM42222.1"/>
    <property type="molecule type" value="Genomic_DNA"/>
</dbReference>
<keyword evidence="9 10" id="KW-0961">Cell wall biogenesis/degradation</keyword>
<dbReference type="UniPathway" id="UPA00219"/>
<dbReference type="NCBIfam" id="NF002378">
    <property type="entry name" value="PRK01372.1"/>
    <property type="match status" value="1"/>
</dbReference>
<dbReference type="InterPro" id="IPR005905">
    <property type="entry name" value="D_ala_D_ala"/>
</dbReference>
<dbReference type="RefSeq" id="WP_147139697.1">
    <property type="nucleotide sequence ID" value="NZ_BJXA01000065.1"/>
</dbReference>